<dbReference type="Proteomes" id="UP001160550">
    <property type="component" value="Unassembled WGS sequence"/>
</dbReference>
<dbReference type="RefSeq" id="WP_280942403.1">
    <property type="nucleotide sequence ID" value="NZ_JARYGX010000019.1"/>
</dbReference>
<proteinExistence type="predicted"/>
<evidence type="ECO:0000313" key="2">
    <source>
        <dbReference type="Proteomes" id="UP001160550"/>
    </source>
</evidence>
<sequence>MNPVARPGHAQARREAGGAIWSVRAFAAAVLAGAPTWTQVMAHDETGTIPSGERQAMSTARSASTLVQRDGVRLEASIEPEMPNAVRVRYRLRNTGQASLAVFDRGDRRAVLTGRQEAGAIGAPHVLQAAEGSVELRHLALPPPAGFTGPTVPATPLALQLAPGAVLAGEFSTTLPSSAPPRRVRWCVGVAPFDDTAFFAAEDVEAGRIWQAGAEAVAGQQLLCTPWFDLAAQSFASP</sequence>
<keyword evidence="2" id="KW-1185">Reference proteome</keyword>
<dbReference type="EMBL" id="JARYGX010000019">
    <property type="protein sequence ID" value="MDH7453190.1"/>
    <property type="molecule type" value="Genomic_DNA"/>
</dbReference>
<reference evidence="1" key="1">
    <citation type="journal article" date="2007" name="Int. J. Syst. Evol. Microbiol.">
        <title>Luteimonas composti sp. nov., a moderately thermophilic bacterium isolated from food waste.</title>
        <authorList>
            <person name="Young C.C."/>
            <person name="Kampfer P."/>
            <person name="Chen W.M."/>
            <person name="Yen W.S."/>
            <person name="Arun A.B."/>
            <person name="Lai W.A."/>
            <person name="Shen F.T."/>
            <person name="Rekha P.D."/>
            <person name="Lin K.Y."/>
            <person name="Chou J.H."/>
        </authorList>
    </citation>
    <scope>NUCLEOTIDE SEQUENCE</scope>
    <source>
        <strain evidence="1">CC-YY355</strain>
    </source>
</reference>
<comment type="caution">
    <text evidence="1">The sequence shown here is derived from an EMBL/GenBank/DDBJ whole genome shotgun (WGS) entry which is preliminary data.</text>
</comment>
<evidence type="ECO:0000313" key="1">
    <source>
        <dbReference type="EMBL" id="MDH7453190.1"/>
    </source>
</evidence>
<protein>
    <submittedName>
        <fullName evidence="1">Uncharacterized protein</fullName>
    </submittedName>
</protein>
<gene>
    <name evidence="1" type="ORF">QF205_08945</name>
</gene>
<reference evidence="1" key="2">
    <citation type="submission" date="2023-04" db="EMBL/GenBank/DDBJ databases">
        <authorList>
            <person name="Sun J.-Q."/>
        </authorList>
    </citation>
    <scope>NUCLEOTIDE SEQUENCE</scope>
    <source>
        <strain evidence="1">CC-YY355</strain>
    </source>
</reference>
<name>A0ABT6MS70_9GAMM</name>
<accession>A0ABT6MS70</accession>
<organism evidence="1 2">
    <name type="scientific">Luteimonas composti</name>
    <dbReference type="NCBI Taxonomy" id="398257"/>
    <lineage>
        <taxon>Bacteria</taxon>
        <taxon>Pseudomonadati</taxon>
        <taxon>Pseudomonadota</taxon>
        <taxon>Gammaproteobacteria</taxon>
        <taxon>Lysobacterales</taxon>
        <taxon>Lysobacteraceae</taxon>
        <taxon>Luteimonas</taxon>
    </lineage>
</organism>